<proteinExistence type="predicted"/>
<dbReference type="PANTHER" id="PTHR33112:SF16">
    <property type="entry name" value="HETEROKARYON INCOMPATIBILITY DOMAIN-CONTAINING PROTEIN"/>
    <property type="match status" value="1"/>
</dbReference>
<dbReference type="HOGENOM" id="CLU_002639_5_4_1"/>
<dbReference type="InterPro" id="IPR010730">
    <property type="entry name" value="HET"/>
</dbReference>
<dbReference type="EMBL" id="KE145356">
    <property type="protein sequence ID" value="EPE34410.1"/>
    <property type="molecule type" value="Genomic_DNA"/>
</dbReference>
<dbReference type="KEGG" id="glz:GLAREA_10104"/>
<accession>S3D9J8</accession>
<organism evidence="2 3">
    <name type="scientific">Glarea lozoyensis (strain ATCC 20868 / MF5171)</name>
    <dbReference type="NCBI Taxonomy" id="1116229"/>
    <lineage>
        <taxon>Eukaryota</taxon>
        <taxon>Fungi</taxon>
        <taxon>Dikarya</taxon>
        <taxon>Ascomycota</taxon>
        <taxon>Pezizomycotina</taxon>
        <taxon>Leotiomycetes</taxon>
        <taxon>Helotiales</taxon>
        <taxon>Helotiaceae</taxon>
        <taxon>Glarea</taxon>
    </lineage>
</organism>
<dbReference type="GeneID" id="19469151"/>
<feature type="domain" description="Heterokaryon incompatibility" evidence="1">
    <location>
        <begin position="11"/>
        <end position="140"/>
    </location>
</feature>
<evidence type="ECO:0000259" key="1">
    <source>
        <dbReference type="Pfam" id="PF06985"/>
    </source>
</evidence>
<gene>
    <name evidence="2" type="ORF">GLAREA_10104</name>
</gene>
<protein>
    <recommendedName>
        <fullName evidence="1">Heterokaryon incompatibility domain-containing protein</fullName>
    </recommendedName>
</protein>
<dbReference type="OrthoDB" id="5347061at2759"/>
<dbReference type="Pfam" id="PF06985">
    <property type="entry name" value="HET"/>
    <property type="match status" value="1"/>
</dbReference>
<name>S3D9J8_GLAL2</name>
<dbReference type="OMA" id="NDEYIAG"/>
<dbReference type="STRING" id="1116229.S3D9J8"/>
<dbReference type="Proteomes" id="UP000016922">
    <property type="component" value="Unassembled WGS sequence"/>
</dbReference>
<dbReference type="eggNOG" id="ENOG502SN86">
    <property type="taxonomic scope" value="Eukaryota"/>
</dbReference>
<keyword evidence="3" id="KW-1185">Reference proteome</keyword>
<sequence>MPGSAKTTMKNYDDHLRRIRIRNLPRTYRDAISLTRRLGYRYVWIDSLCIIQDSPADWTRESAAMGKIYSHSFCTLAAAASNDCHGGLFPLRKELPIFQLEDSATGAKGSSFVLVKQAYQGWDELFDSSSLNVRGWTLQERELSPRIVYFTKHTLLFECRETRGSECGGYKANSLGRYASERPDCQIHPGYILTAKTSIEKTDTRRCMDTLPLDSNPQDKSRRLLNKRYQTWREMVQRYSARDLTIASDRFPALSGLASEMSYLLNDEYIAGLWRNEIKSGLCWTYPLTHQIGSARQTNYGPSWSWAATTAPISYELVNRNEKGQPVRKLRTIRAVKGARLWLLSHGDKTLSNNDNDPAWKDVFEPKLLSVSKIPAGDDPNGTLLSASLRFEGQVIPIQRSKIGDCIIDEFRVEVMWDYLPQPPSEIYLFSLGIISVGLVLTAVSKDDHEYKRVGILSEIEWSWFRGVDTGLITLV</sequence>
<dbReference type="AlphaFoldDB" id="S3D9J8"/>
<reference evidence="2 3" key="1">
    <citation type="journal article" date="2013" name="BMC Genomics">
        <title>Genomics-driven discovery of the pneumocandin biosynthetic gene cluster in the fungus Glarea lozoyensis.</title>
        <authorList>
            <person name="Chen L."/>
            <person name="Yue Q."/>
            <person name="Zhang X."/>
            <person name="Xiang M."/>
            <person name="Wang C."/>
            <person name="Li S."/>
            <person name="Che Y."/>
            <person name="Ortiz-Lopez F.J."/>
            <person name="Bills G.F."/>
            <person name="Liu X."/>
            <person name="An Z."/>
        </authorList>
    </citation>
    <scope>NUCLEOTIDE SEQUENCE [LARGE SCALE GENOMIC DNA]</scope>
    <source>
        <strain evidence="3">ATCC 20868 / MF5171</strain>
    </source>
</reference>
<evidence type="ECO:0000313" key="3">
    <source>
        <dbReference type="Proteomes" id="UP000016922"/>
    </source>
</evidence>
<evidence type="ECO:0000313" key="2">
    <source>
        <dbReference type="EMBL" id="EPE34410.1"/>
    </source>
</evidence>
<dbReference type="PANTHER" id="PTHR33112">
    <property type="entry name" value="DOMAIN PROTEIN, PUTATIVE-RELATED"/>
    <property type="match status" value="1"/>
</dbReference>
<dbReference type="RefSeq" id="XP_008078345.1">
    <property type="nucleotide sequence ID" value="XM_008080154.1"/>
</dbReference>